<evidence type="ECO:0000313" key="4">
    <source>
        <dbReference type="Proteomes" id="UP000824890"/>
    </source>
</evidence>
<feature type="transmembrane region" description="Helical" evidence="1">
    <location>
        <begin position="183"/>
        <end position="203"/>
    </location>
</feature>
<keyword evidence="1" id="KW-0472">Membrane</keyword>
<feature type="transmembrane region" description="Helical" evidence="1">
    <location>
        <begin position="21"/>
        <end position="43"/>
    </location>
</feature>
<feature type="non-terminal residue" evidence="3">
    <location>
        <position position="1"/>
    </location>
</feature>
<dbReference type="PROSITE" id="PS51485">
    <property type="entry name" value="PHYTOCYANIN"/>
    <property type="match status" value="1"/>
</dbReference>
<comment type="caution">
    <text evidence="3">The sequence shown here is derived from an EMBL/GenBank/DDBJ whole genome shotgun (WGS) entry which is preliminary data.</text>
</comment>
<dbReference type="Pfam" id="PF02298">
    <property type="entry name" value="Cu_bind_like"/>
    <property type="match status" value="1"/>
</dbReference>
<keyword evidence="4" id="KW-1185">Reference proteome</keyword>
<gene>
    <name evidence="3" type="ORF">HID58_084510</name>
</gene>
<dbReference type="Proteomes" id="UP000824890">
    <property type="component" value="Unassembled WGS sequence"/>
</dbReference>
<name>A0ABQ7XJX5_BRANA</name>
<protein>
    <recommendedName>
        <fullName evidence="2">Phytocyanin domain-containing protein</fullName>
    </recommendedName>
</protein>
<organism evidence="3 4">
    <name type="scientific">Brassica napus</name>
    <name type="common">Rape</name>
    <dbReference type="NCBI Taxonomy" id="3708"/>
    <lineage>
        <taxon>Eukaryota</taxon>
        <taxon>Viridiplantae</taxon>
        <taxon>Streptophyta</taxon>
        <taxon>Embryophyta</taxon>
        <taxon>Tracheophyta</taxon>
        <taxon>Spermatophyta</taxon>
        <taxon>Magnoliopsida</taxon>
        <taxon>eudicotyledons</taxon>
        <taxon>Gunneridae</taxon>
        <taxon>Pentapetalae</taxon>
        <taxon>rosids</taxon>
        <taxon>malvids</taxon>
        <taxon>Brassicales</taxon>
        <taxon>Brassicaceae</taxon>
        <taxon>Brassiceae</taxon>
        <taxon>Brassica</taxon>
    </lineage>
</organism>
<evidence type="ECO:0000313" key="3">
    <source>
        <dbReference type="EMBL" id="KAH0856249.1"/>
    </source>
</evidence>
<dbReference type="Gene3D" id="2.60.40.420">
    <property type="entry name" value="Cupredoxins - blue copper proteins"/>
    <property type="match status" value="1"/>
</dbReference>
<evidence type="ECO:0000256" key="1">
    <source>
        <dbReference type="SAM" id="Phobius"/>
    </source>
</evidence>
<dbReference type="SUPFAM" id="SSF49503">
    <property type="entry name" value="Cupredoxins"/>
    <property type="match status" value="1"/>
</dbReference>
<keyword evidence="1" id="KW-1133">Transmembrane helix</keyword>
<reference evidence="3 4" key="1">
    <citation type="submission" date="2021-05" db="EMBL/GenBank/DDBJ databases">
        <title>Genome Assembly of Synthetic Allotetraploid Brassica napus Reveals Homoeologous Exchanges between Subgenomes.</title>
        <authorList>
            <person name="Davis J.T."/>
        </authorList>
    </citation>
    <scope>NUCLEOTIDE SEQUENCE [LARGE SCALE GENOMIC DNA]</scope>
    <source>
        <strain evidence="4">cv. Da-Ae</strain>
        <tissue evidence="3">Seedling</tissue>
    </source>
</reference>
<sequence length="204" mass="21712">KYTYPCGALDQISKKKKSERMAARIVVALACMVVMLGLSKAAVYKVGDSAGWTTIANVDYKLWASTKTFHIGDTVLFEYNPKFHNVMRVTHAMYRSCNNSNPISTFTTGNDSVTLTNHGHHFFFCGVPGHCMAGQKLDLNVIHPVSFTPLSDPPISSSSSPSSTTMIPAAGVPGPSPSHAASLSSVAAAVVSLLVSLIFANFAS</sequence>
<feature type="domain" description="Phytocyanin" evidence="2">
    <location>
        <begin position="42"/>
        <end position="143"/>
    </location>
</feature>
<accession>A0ABQ7XJX5</accession>
<evidence type="ECO:0000259" key="2">
    <source>
        <dbReference type="PROSITE" id="PS51485"/>
    </source>
</evidence>
<proteinExistence type="predicted"/>
<keyword evidence="1" id="KW-0812">Transmembrane</keyword>
<dbReference type="InterPro" id="IPR039391">
    <property type="entry name" value="Phytocyanin-like"/>
</dbReference>
<dbReference type="InterPro" id="IPR003245">
    <property type="entry name" value="Phytocyanin_dom"/>
</dbReference>
<dbReference type="PANTHER" id="PTHR33021:SF339">
    <property type="entry name" value="OS07G0570600 PROTEIN"/>
    <property type="match status" value="1"/>
</dbReference>
<dbReference type="EMBL" id="JAGKQM010000019">
    <property type="protein sequence ID" value="KAH0856249.1"/>
    <property type="molecule type" value="Genomic_DNA"/>
</dbReference>
<dbReference type="InterPro" id="IPR008972">
    <property type="entry name" value="Cupredoxin"/>
</dbReference>
<dbReference type="PANTHER" id="PTHR33021">
    <property type="entry name" value="BLUE COPPER PROTEIN"/>
    <property type="match status" value="1"/>
</dbReference>